<name>A0A9P1KGI5_9CYAN</name>
<evidence type="ECO:0000313" key="2">
    <source>
        <dbReference type="Proteomes" id="UP000032946"/>
    </source>
</evidence>
<dbReference type="Proteomes" id="UP000032946">
    <property type="component" value="Chromosome"/>
</dbReference>
<protein>
    <submittedName>
        <fullName evidence="1">Uncharacterized protein</fullName>
    </submittedName>
</protein>
<dbReference type="EMBL" id="FO818640">
    <property type="protein sequence ID" value="CDM96505.1"/>
    <property type="molecule type" value="Genomic_DNA"/>
</dbReference>
<dbReference type="AlphaFoldDB" id="A0A9P1KGI5"/>
<accession>A0A9P1KGI5</accession>
<dbReference type="RefSeq" id="WP_008052308.1">
    <property type="nucleotide sequence ID" value="NZ_FO818640.1"/>
</dbReference>
<evidence type="ECO:0000313" key="1">
    <source>
        <dbReference type="EMBL" id="CDM96505.1"/>
    </source>
</evidence>
<gene>
    <name evidence="1" type="ORF">ARTHRO_40914</name>
</gene>
<organism evidence="1 2">
    <name type="scientific">Limnospira indica PCC 8005</name>
    <dbReference type="NCBI Taxonomy" id="376219"/>
    <lineage>
        <taxon>Bacteria</taxon>
        <taxon>Bacillati</taxon>
        <taxon>Cyanobacteriota</taxon>
        <taxon>Cyanophyceae</taxon>
        <taxon>Oscillatoriophycideae</taxon>
        <taxon>Oscillatoriales</taxon>
        <taxon>Sirenicapillariaceae</taxon>
        <taxon>Limnospira</taxon>
    </lineage>
</organism>
<keyword evidence="2" id="KW-1185">Reference proteome</keyword>
<proteinExistence type="predicted"/>
<sequence>MEVLTVIPKMAIALGVATVSMISQIQFRGTVSSPTEVGAEYIVFQTYPNNQVRGLVYIQNSDIGSCFEGVFNSQQTQIQQITYTHPVIGNNHDDGWETHVSDEALNLSTFSHSFNSSEINENVQAWFNECLEVISNPLE</sequence>
<reference evidence="1 2" key="1">
    <citation type="submission" date="2014-02" db="EMBL/GenBank/DDBJ databases">
        <authorList>
            <person name="Genoscope - CEA"/>
        </authorList>
    </citation>
    <scope>NUCLEOTIDE SEQUENCE [LARGE SCALE GENOMIC DNA]</scope>
    <source>
        <strain evidence="1 2">PCC 8005</strain>
    </source>
</reference>